<name>A1D5L7_NEOFI</name>
<dbReference type="SUPFAM" id="SSF56801">
    <property type="entry name" value="Acetyl-CoA synthetase-like"/>
    <property type="match status" value="1"/>
</dbReference>
<dbReference type="InterPro" id="IPR042099">
    <property type="entry name" value="ANL_N_sf"/>
</dbReference>
<dbReference type="OMA" id="IVIPSHR"/>
<evidence type="ECO:0000313" key="3">
    <source>
        <dbReference type="Proteomes" id="UP000006702"/>
    </source>
</evidence>
<dbReference type="VEuPathDB" id="FungiDB:NFIA_061720"/>
<accession>A1D5L7</accession>
<organism evidence="2 3">
    <name type="scientific">Neosartorya fischeri (strain ATCC 1020 / DSM 3700 / CBS 544.65 / FGSC A1164 / JCM 1740 / NRRL 181 / WB 181)</name>
    <name type="common">Aspergillus fischerianus</name>
    <dbReference type="NCBI Taxonomy" id="331117"/>
    <lineage>
        <taxon>Eukaryota</taxon>
        <taxon>Fungi</taxon>
        <taxon>Dikarya</taxon>
        <taxon>Ascomycota</taxon>
        <taxon>Pezizomycotina</taxon>
        <taxon>Eurotiomycetes</taxon>
        <taxon>Eurotiomycetidae</taxon>
        <taxon>Eurotiales</taxon>
        <taxon>Aspergillaceae</taxon>
        <taxon>Aspergillus</taxon>
        <taxon>Aspergillus subgen. Fumigati</taxon>
    </lineage>
</organism>
<dbReference type="eggNOG" id="KOG1176">
    <property type="taxonomic scope" value="Eukaryota"/>
</dbReference>
<evidence type="ECO:0000313" key="2">
    <source>
        <dbReference type="EMBL" id="EAW21011.1"/>
    </source>
</evidence>
<dbReference type="PANTHER" id="PTHR24096">
    <property type="entry name" value="LONG-CHAIN-FATTY-ACID--COA LIGASE"/>
    <property type="match status" value="1"/>
</dbReference>
<dbReference type="GO" id="GO:0031957">
    <property type="term" value="F:very long-chain fatty acid-CoA ligase activity"/>
    <property type="evidence" value="ECO:0007669"/>
    <property type="project" value="TreeGrafter"/>
</dbReference>
<dbReference type="Pfam" id="PF00501">
    <property type="entry name" value="AMP-binding"/>
    <property type="match status" value="1"/>
</dbReference>
<keyword evidence="3" id="KW-1185">Reference proteome</keyword>
<proteinExistence type="predicted"/>
<sequence>MMALTNDSGALPNEPTFVQLLQVSRRVNHIIIHDPRAEVEADYGQFLTDVLRTREDLRQSLPETLLDGNGMLRDENPFIFLLSEGNYSFIVGAFSILSIGGAFVPLSWTIQEHVTSRGLQAKVTEIRVKSLPRIDLSASSLRVEKGIVIPSHRPSMLLFTSGTSGPPKGVAHNRGLFYDIHTTSSPSKVFLSHRHHLWIGGVMPLIRHPLAGARLEVIQPDPCVLWERLRKGGVTILAGTPRLWNQYHLQNLPSAERHPYVSGVRSLRSAQVGGGMPHPSLLRFWREDIGRSLRVSYGATELGGRGLKTAPGADVIIEVSSKKLFPVTSSISRFWADNAALYWETTARSHRSALTRRPWRDSG</sequence>
<dbReference type="Proteomes" id="UP000006702">
    <property type="component" value="Unassembled WGS sequence"/>
</dbReference>
<dbReference type="STRING" id="331117.A1D5L7"/>
<dbReference type="InterPro" id="IPR020845">
    <property type="entry name" value="AMP-binding_CS"/>
</dbReference>
<dbReference type="OrthoDB" id="6614653at2759"/>
<dbReference type="PROSITE" id="PS00455">
    <property type="entry name" value="AMP_BINDING"/>
    <property type="match status" value="1"/>
</dbReference>
<dbReference type="Gene3D" id="3.40.50.12780">
    <property type="entry name" value="N-terminal domain of ligase-like"/>
    <property type="match status" value="1"/>
</dbReference>
<dbReference type="HOGENOM" id="CLU_874590_0_0_1"/>
<dbReference type="InterPro" id="IPR000873">
    <property type="entry name" value="AMP-dep_synth/lig_dom"/>
</dbReference>
<protein>
    <recommendedName>
        <fullName evidence="1">AMP-dependent synthetase/ligase domain-containing protein</fullName>
    </recommendedName>
</protein>
<feature type="domain" description="AMP-dependent synthetase/ligase" evidence="1">
    <location>
        <begin position="149"/>
        <end position="304"/>
    </location>
</feature>
<dbReference type="RefSeq" id="XP_001262908.1">
    <property type="nucleotide sequence ID" value="XM_001262907.1"/>
</dbReference>
<evidence type="ECO:0000259" key="1">
    <source>
        <dbReference type="Pfam" id="PF00501"/>
    </source>
</evidence>
<dbReference type="KEGG" id="nfi:NFIA_061720"/>
<dbReference type="GeneID" id="4589982"/>
<reference evidence="3" key="1">
    <citation type="journal article" date="2008" name="PLoS Genet.">
        <title>Genomic islands in the pathogenic filamentous fungus Aspergillus fumigatus.</title>
        <authorList>
            <person name="Fedorova N.D."/>
            <person name="Khaldi N."/>
            <person name="Joardar V.S."/>
            <person name="Maiti R."/>
            <person name="Amedeo P."/>
            <person name="Anderson M.J."/>
            <person name="Crabtree J."/>
            <person name="Silva J.C."/>
            <person name="Badger J.H."/>
            <person name="Albarraq A."/>
            <person name="Angiuoli S."/>
            <person name="Bussey H."/>
            <person name="Bowyer P."/>
            <person name="Cotty P.J."/>
            <person name="Dyer P.S."/>
            <person name="Egan A."/>
            <person name="Galens K."/>
            <person name="Fraser-Liggett C.M."/>
            <person name="Haas B.J."/>
            <person name="Inman J.M."/>
            <person name="Kent R."/>
            <person name="Lemieux S."/>
            <person name="Malavazi I."/>
            <person name="Orvis J."/>
            <person name="Roemer T."/>
            <person name="Ronning C.M."/>
            <person name="Sundaram J.P."/>
            <person name="Sutton G."/>
            <person name="Turner G."/>
            <person name="Venter J.C."/>
            <person name="White O.R."/>
            <person name="Whitty B.R."/>
            <person name="Youngman P."/>
            <person name="Wolfe K.H."/>
            <person name="Goldman G.H."/>
            <person name="Wortman J.R."/>
            <person name="Jiang B."/>
            <person name="Denning D.W."/>
            <person name="Nierman W.C."/>
        </authorList>
    </citation>
    <scope>NUCLEOTIDE SEQUENCE [LARGE SCALE GENOMIC DNA]</scope>
    <source>
        <strain evidence="3">ATCC 1020 / DSM 3700 / CBS 544.65 / FGSC A1164 / JCM 1740 / NRRL 181 / WB 181</strain>
    </source>
</reference>
<dbReference type="EMBL" id="DS027690">
    <property type="protein sequence ID" value="EAW21011.1"/>
    <property type="molecule type" value="Genomic_DNA"/>
</dbReference>
<dbReference type="GO" id="GO:0006633">
    <property type="term" value="P:fatty acid biosynthetic process"/>
    <property type="evidence" value="ECO:0007669"/>
    <property type="project" value="TreeGrafter"/>
</dbReference>
<gene>
    <name evidence="2" type="ORF">NFIA_061720</name>
</gene>
<dbReference type="PANTHER" id="PTHR24096:SF267">
    <property type="entry name" value="MALONATE--COA LIGASE ACSF3, MITOCHONDRIAL"/>
    <property type="match status" value="1"/>
</dbReference>
<dbReference type="AlphaFoldDB" id="A1D5L7"/>